<reference evidence="4 5" key="1">
    <citation type="submission" date="2014-06" db="EMBL/GenBank/DDBJ databases">
        <authorList>
            <person name="Swart Estienne"/>
        </authorList>
    </citation>
    <scope>NUCLEOTIDE SEQUENCE [LARGE SCALE GENOMIC DNA]</scope>
    <source>
        <strain evidence="4 5">130c</strain>
    </source>
</reference>
<feature type="region of interest" description="Disordered" evidence="2">
    <location>
        <begin position="183"/>
        <end position="300"/>
    </location>
</feature>
<feature type="compositionally biased region" description="Polar residues" evidence="2">
    <location>
        <begin position="1438"/>
        <end position="1452"/>
    </location>
</feature>
<feature type="region of interest" description="Disordered" evidence="2">
    <location>
        <begin position="828"/>
        <end position="906"/>
    </location>
</feature>
<name>A0A077ZNK1_STYLE</name>
<dbReference type="Proteomes" id="UP000039865">
    <property type="component" value="Unassembled WGS sequence"/>
</dbReference>
<feature type="coiled-coil region" evidence="1">
    <location>
        <begin position="768"/>
        <end position="797"/>
    </location>
</feature>
<evidence type="ECO:0000313" key="4">
    <source>
        <dbReference type="EMBL" id="CDW71493.1"/>
    </source>
</evidence>
<proteinExistence type="predicted"/>
<feature type="region of interest" description="Disordered" evidence="2">
    <location>
        <begin position="2164"/>
        <end position="2201"/>
    </location>
</feature>
<feature type="region of interest" description="Disordered" evidence="2">
    <location>
        <begin position="1562"/>
        <end position="1584"/>
    </location>
</feature>
<feature type="coiled-coil region" evidence="1">
    <location>
        <begin position="1702"/>
        <end position="1764"/>
    </location>
</feature>
<feature type="compositionally biased region" description="Polar residues" evidence="2">
    <location>
        <begin position="398"/>
        <end position="417"/>
    </location>
</feature>
<evidence type="ECO:0000313" key="5">
    <source>
        <dbReference type="Proteomes" id="UP000039865"/>
    </source>
</evidence>
<keyword evidence="1" id="KW-0175">Coiled coil</keyword>
<feature type="compositionally biased region" description="Basic and acidic residues" evidence="2">
    <location>
        <begin position="1428"/>
        <end position="1437"/>
    </location>
</feature>
<feature type="compositionally biased region" description="Polar residues" evidence="2">
    <location>
        <begin position="2166"/>
        <end position="2185"/>
    </location>
</feature>
<keyword evidence="5" id="KW-1185">Reference proteome</keyword>
<feature type="compositionally biased region" description="Basic and acidic residues" evidence="2">
    <location>
        <begin position="1493"/>
        <end position="1507"/>
    </location>
</feature>
<feature type="region of interest" description="Disordered" evidence="2">
    <location>
        <begin position="1165"/>
        <end position="1213"/>
    </location>
</feature>
<feature type="region of interest" description="Disordered" evidence="2">
    <location>
        <begin position="1"/>
        <end position="23"/>
    </location>
</feature>
<feature type="region of interest" description="Disordered" evidence="2">
    <location>
        <begin position="1236"/>
        <end position="1274"/>
    </location>
</feature>
<feature type="compositionally biased region" description="Polar residues" evidence="2">
    <location>
        <begin position="1236"/>
        <end position="1267"/>
    </location>
</feature>
<feature type="region of interest" description="Disordered" evidence="2">
    <location>
        <begin position="398"/>
        <end position="434"/>
    </location>
</feature>
<feature type="compositionally biased region" description="Basic and acidic residues" evidence="2">
    <location>
        <begin position="1893"/>
        <end position="1903"/>
    </location>
</feature>
<feature type="region of interest" description="Disordered" evidence="2">
    <location>
        <begin position="1953"/>
        <end position="2018"/>
    </location>
</feature>
<organism evidence="4 5">
    <name type="scientific">Stylonychia lemnae</name>
    <name type="common">Ciliate</name>
    <dbReference type="NCBI Taxonomy" id="5949"/>
    <lineage>
        <taxon>Eukaryota</taxon>
        <taxon>Sar</taxon>
        <taxon>Alveolata</taxon>
        <taxon>Ciliophora</taxon>
        <taxon>Intramacronucleata</taxon>
        <taxon>Spirotrichea</taxon>
        <taxon>Stichotrichia</taxon>
        <taxon>Sporadotrichida</taxon>
        <taxon>Oxytrichidae</taxon>
        <taxon>Stylonychinae</taxon>
        <taxon>Stylonychia</taxon>
    </lineage>
</organism>
<feature type="compositionally biased region" description="Basic and acidic residues" evidence="2">
    <location>
        <begin position="862"/>
        <end position="871"/>
    </location>
</feature>
<dbReference type="EMBL" id="CCKQ01000417">
    <property type="protein sequence ID" value="CDW71493.1"/>
    <property type="molecule type" value="Genomic_DNA"/>
</dbReference>
<feature type="region of interest" description="Disordered" evidence="2">
    <location>
        <begin position="664"/>
        <end position="702"/>
    </location>
</feature>
<sequence>MNIGSNLKQKQQPPQFSTTLQSGIRPGQLITSMNGLPSPNPLTNPQLMLNTAKSMSSAQLNFGGTTSKNATKVFEYEQSADKMHGTISGAYDIQPQYSVHSPLRNNENRRDYLNQQFTNNTNISTGNPMSLQGESAVRGRRLGGKELDVVCSIGSQDAFNIELLNSYNSQGFEYLSNQLGLQVRDRSEHSKDGKSSGTNNNAFKTRKGSTDSQARQGRFNSHGRSDKKRGKSSSNSQSRSKNPHDQRIAGLNYQALNPSKNPTHTLSSTMKRPNSASTKNLKKTTSMANIQNGPKNMVTSPTQANLIRDVSTNLLPPKNPKPNRNQTYAKLPGNINQPVGAHPLTGQSQSSVSNSTSNKRAPSSSLERKSNLGNSKSNFNTHSQELATFSPVRKNLIDFNTQPTSNHKIINSGGKNQMSRKKNKLKQQSNTKVKSPVGHIYTSDTQNLQMLSPNIGRIKLDQIINEENKEDSFNRQPLSSFDTSDLKIHHDNPNFGLSQNHHIMSGQQFDSQDSSLSIRIQNNNQATHQRIMQSDPKIHEEIQKQLYQHILEEDKKKKKAMNLRKNKENVEKLLQSNDLQLQQQRKLNNKEHIKQMMEQQLQKLSLAKKLKKPLPTNPVVDQQQKEYVKKEQEQQKIKRQQSREQYHKQREELQEIRVMMQDTLKQPLKTSSSNSQTRKRTDLSKSQQRPFSAKVGGDQTQQLLIKVPPVHIESSPYDPVYHQQQPNPHTETSPLKSNKYDHNKASMASGVTLSEQNQKIYDQMKPEIAEFVKKQKRERSKKRKMEEEQEINQIQSKAIGLQLLRQKCEKGLDNLKSSHQLGLNRKIRKSQKNLKSQKTLDSVKDPNILRKAMQARSKSKKRIDDEKENRRLSISPGKQHSQQLNSKEGRSGTKSRSDKKRKQKQLHNMMSEAQLHNMQLNVMELLQQQNPPSQQAHKTLRTSGEAKTKLGLNKNLKSQTVANLHQALFQQQQEGIGAKKNQIQITKAMLKTIQMRKQSQKSSQSNSHYDGDKSSQNQQELSFNQQQQQQNIMVYPPLDQNNQMSIMMSSHPSSIKHLLDQNHLPGNDYNHMFMSEQHQELTPIIQNKGSKRNQGNQLFHHNMEMSNPNDNKYNHGIRPIDSLQSFQLGPNPISSVGQSRDDISIFKSQENFNDQQMIKVDPYYHDHRPQSSQNAQAERQLRSRSGSIEGGSTQAKQKSNKKKRSNKKQKNPVLKQQIETMQQQVQIQQPVILLSPSKSSNIADNVRQNSGSKTRKSQIGQSSQQRKGSAGYKRNNAQQQPLVQMNTIGVNNQVNLNKIKQNNTNAVARPRSANIMTKANIIEMLQQKQQQDQQEKIFHFMRHQASVTIQKNLRRFLAKKHTIQLQREKSKVERDLRLVQQKYWSQQQQQQQINDNQPRKQKSPIKQLFSESANQQVQFNNNINILDEEVKNDRNERSVTSSYDSKPSQLSRSEANLKHLIAQEQDKFKKQNRPGSSDNLKYNKNQSLIKNDSISEKSSKNATDKRSQSNSQQQQQMKQSQLQQPKRIEAVQLIDIEQEPRISRNLNDQFDSMTSLNRLSNELNFKDQSKEESSIKNQRKLEESKVQDSFLKSVEMHESFNRPLQTNSQLHKKLAAQRPKNEDNLGNFYNNSHQIHSNSQILSSDERDISWQFDRRSFQDLFDPSSQILNKESKRQSLEAVMTSEQKAVLPSNIYNQYENYMNEMQKKADLGRQELSKLSDRLYLSPASMKKKQQLQKWVERQEDELNQKKNFMKENIDEFIQKLQHEFQVPKIKQGSGRKDSVKFNVSHEISQIDMSLGHITSSSISATPRIYNANQMIQKQQEKQQNISVNNNSNQINQNSIINQSDRESVVSKPNKKLFDYKILSNKDQSQTSAVQQPSKKLSEQSLNKLVHDESKDQSVRSKIKSQIGRDSSLMDQSSRQIGTEEIKLEFNNDNEGERSNIFKSNLFEQEQKSSNTSKSFAHQAQSDKNLREQSEGVTTSNNDDGYPVDEDEGESLSKMEPPQFQSPTMSAISPNQQMKDYFSDEEEKVGPHPFQIGKFQDNNNDMSKKSKQDEFKFGGVDSDRGYKDAFMALKEPEQPITMEKAKQIIEEKEQREVQTEILTDFILGLLVEQLKMNLFPKRVIIPMKSPSKEDSFSNNESQLSQLVDSDHKNAGIEEFESQKQTTIDDQSTLNLQPQESQTKLELPPQPPKKKRVRGIKTTMRIVDQYVAQVFKKVKESEDEFVENLSTPLNKDPLEILLHLQNAVLDNEFENAVAFQQSVLPVDLYLDLERNKQSVQAVDFSDDEDAVNNRSMMGEWENIHNKVIFDGINEALDNFRPYGLRGPPMPWSQQTRTLTYKNGQQIDTVLKQVRLKVMEWARTFSGALPCSELLLEYGIKGPLDEDKLNLLREERLAQVLAAEIEENEMLWTDYEYEETQTKLDVADMILEFLAEEAARDLNKIQQSRMPQNILGDLNNDSTTMASASILASLKQ</sequence>
<feature type="compositionally biased region" description="Polar residues" evidence="2">
    <location>
        <begin position="359"/>
        <end position="380"/>
    </location>
</feature>
<feature type="compositionally biased region" description="Polar residues" evidence="2">
    <location>
        <begin position="210"/>
        <end position="219"/>
    </location>
</feature>
<feature type="compositionally biased region" description="Polar residues" evidence="2">
    <location>
        <begin position="254"/>
        <end position="300"/>
    </location>
</feature>
<feature type="compositionally biased region" description="Basic residues" evidence="2">
    <location>
        <begin position="1198"/>
        <end position="1210"/>
    </location>
</feature>
<feature type="region of interest" description="Disordered" evidence="2">
    <location>
        <begin position="714"/>
        <end position="742"/>
    </location>
</feature>
<feature type="coiled-coil region" evidence="1">
    <location>
        <begin position="553"/>
        <end position="659"/>
    </location>
</feature>
<feature type="region of interest" description="Disordered" evidence="2">
    <location>
        <begin position="994"/>
        <end position="1027"/>
    </location>
</feature>
<feature type="region of interest" description="Disordered" evidence="2">
    <location>
        <begin position="1465"/>
        <end position="1526"/>
    </location>
</feature>
<feature type="compositionally biased region" description="Polar residues" evidence="2">
    <location>
        <begin position="2007"/>
        <end position="2018"/>
    </location>
</feature>
<gene>
    <name evidence="4" type="primary">Contig9274.g9919</name>
    <name evidence="4" type="ORF">STYLEM_438</name>
</gene>
<feature type="compositionally biased region" description="Low complexity" evidence="2">
    <location>
        <begin position="1014"/>
        <end position="1027"/>
    </location>
</feature>
<dbReference type="InterPro" id="IPR025486">
    <property type="entry name" value="DUF4378"/>
</dbReference>
<evidence type="ECO:0000259" key="3">
    <source>
        <dbReference type="Pfam" id="PF14309"/>
    </source>
</evidence>
<feature type="compositionally biased region" description="Polar residues" evidence="2">
    <location>
        <begin position="876"/>
        <end position="886"/>
    </location>
</feature>
<dbReference type="PROSITE" id="PS50096">
    <property type="entry name" value="IQ"/>
    <property type="match status" value="1"/>
</dbReference>
<feature type="region of interest" description="Disordered" evidence="2">
    <location>
        <begin position="1871"/>
        <end position="1924"/>
    </location>
</feature>
<feature type="domain" description="DUF4378" evidence="3">
    <location>
        <begin position="2263"/>
        <end position="2439"/>
    </location>
</feature>
<evidence type="ECO:0000256" key="1">
    <source>
        <dbReference type="SAM" id="Coils"/>
    </source>
</evidence>
<accession>A0A077ZNK1</accession>
<feature type="compositionally biased region" description="Polar residues" evidence="2">
    <location>
        <begin position="1871"/>
        <end position="1891"/>
    </location>
</feature>
<dbReference type="InParanoid" id="A0A077ZNK1"/>
<feature type="compositionally biased region" description="Basic and acidic residues" evidence="2">
    <location>
        <begin position="183"/>
        <end position="194"/>
    </location>
</feature>
<feature type="region of interest" description="Disordered" evidence="2">
    <location>
        <begin position="312"/>
        <end position="380"/>
    </location>
</feature>
<feature type="compositionally biased region" description="Polar residues" evidence="2">
    <location>
        <begin position="722"/>
        <end position="736"/>
    </location>
</feature>
<feature type="compositionally biased region" description="Low complexity" evidence="2">
    <location>
        <begin position="1508"/>
        <end position="1524"/>
    </location>
</feature>
<feature type="compositionally biased region" description="Polar residues" evidence="2">
    <location>
        <begin position="1473"/>
        <end position="1492"/>
    </location>
</feature>
<feature type="region of interest" description="Disordered" evidence="2">
    <location>
        <begin position="1426"/>
        <end position="1452"/>
    </location>
</feature>
<protein>
    <submittedName>
        <fullName evidence="4">Iq calmodulin-binding motif family protein</fullName>
    </submittedName>
</protein>
<feature type="compositionally biased region" description="Polar residues" evidence="2">
    <location>
        <begin position="1"/>
        <end position="22"/>
    </location>
</feature>
<dbReference type="Pfam" id="PF14309">
    <property type="entry name" value="DUF4378"/>
    <property type="match status" value="1"/>
</dbReference>
<feature type="compositionally biased region" description="Basic and acidic residues" evidence="2">
    <location>
        <begin position="1564"/>
        <end position="1584"/>
    </location>
</feature>
<dbReference type="OrthoDB" id="306254at2759"/>
<evidence type="ECO:0000256" key="2">
    <source>
        <dbReference type="SAM" id="MobiDB-lite"/>
    </source>
</evidence>
<feature type="compositionally biased region" description="Low complexity" evidence="2">
    <location>
        <begin position="347"/>
        <end position="358"/>
    </location>
</feature>
<feature type="compositionally biased region" description="Polar residues" evidence="2">
    <location>
        <begin position="1953"/>
        <end position="1971"/>
    </location>
</feature>